<dbReference type="PANTHER" id="PTHR30294">
    <property type="entry name" value="MEMBRANE COMPONENT OF ABC TRANSPORTER YHHJ-RELATED"/>
    <property type="match status" value="1"/>
</dbReference>
<keyword evidence="5 8" id="KW-0812">Transmembrane</keyword>
<keyword evidence="7 8" id="KW-0472">Membrane</keyword>
<keyword evidence="3" id="KW-0813">Transport</keyword>
<comment type="similarity">
    <text evidence="2">Belongs to the ABC-2 integral membrane protein family.</text>
</comment>
<evidence type="ECO:0000313" key="11">
    <source>
        <dbReference type="Proteomes" id="UP000036045"/>
    </source>
</evidence>
<evidence type="ECO:0000256" key="1">
    <source>
        <dbReference type="ARBA" id="ARBA00004651"/>
    </source>
</evidence>
<gene>
    <name evidence="10" type="ORF">ABW02_04860</name>
</gene>
<evidence type="ECO:0000256" key="5">
    <source>
        <dbReference type="ARBA" id="ARBA00022692"/>
    </source>
</evidence>
<evidence type="ECO:0000256" key="2">
    <source>
        <dbReference type="ARBA" id="ARBA00007783"/>
    </source>
</evidence>
<sequence length="340" mass="38221">MRINALVLRILKQFYRDKRTLALMILAPILILTLVHLVFNGDDYEIKIGLIDTPDSIGTAFEKEELKTSIYNSEAAAKAALKDRKIDAYFLGENNQTKLMLEGSDPSITKATITKAQGAIQNLSSHKAVLDVDLLYGSIDMKQFDSFGPSLLGIFAFFFVFLVAGVSFLRERTSGTLERLLSSPIRRWELVLAYIIGFGLFTMVQSGIIVVYSVYVLKMENYSSILYVLFITLLLALVALTLGILLSSFAHNELQMFQFIPIVIVPQVFFSGLFNLDTISPVISWISYLTPLYYAADALCEVMIRGHGFKDIIEPLSILLGYSIIFMIINIFVLKKYRSI</sequence>
<evidence type="ECO:0000256" key="8">
    <source>
        <dbReference type="SAM" id="Phobius"/>
    </source>
</evidence>
<evidence type="ECO:0000256" key="6">
    <source>
        <dbReference type="ARBA" id="ARBA00022989"/>
    </source>
</evidence>
<dbReference type="OrthoDB" id="9776218at2"/>
<feature type="transmembrane region" description="Helical" evidence="8">
    <location>
        <begin position="257"/>
        <end position="276"/>
    </location>
</feature>
<dbReference type="GO" id="GO:0005886">
    <property type="term" value="C:plasma membrane"/>
    <property type="evidence" value="ECO:0007669"/>
    <property type="project" value="UniProtKB-SubCell"/>
</dbReference>
<keyword evidence="4" id="KW-1003">Cell membrane</keyword>
<evidence type="ECO:0000256" key="3">
    <source>
        <dbReference type="ARBA" id="ARBA00022448"/>
    </source>
</evidence>
<dbReference type="AlphaFoldDB" id="A0A0J1INF4"/>
<dbReference type="Proteomes" id="UP000036045">
    <property type="component" value="Unassembled WGS sequence"/>
</dbReference>
<feature type="transmembrane region" description="Helical" evidence="8">
    <location>
        <begin position="316"/>
        <end position="334"/>
    </location>
</feature>
<feature type="transmembrane region" description="Helical" evidence="8">
    <location>
        <begin position="21"/>
        <end position="39"/>
    </location>
</feature>
<proteinExistence type="inferred from homology"/>
<feature type="transmembrane region" description="Helical" evidence="8">
    <location>
        <begin position="190"/>
        <end position="212"/>
    </location>
</feature>
<feature type="transmembrane region" description="Helical" evidence="8">
    <location>
        <begin position="224"/>
        <end position="245"/>
    </location>
</feature>
<comment type="subcellular location">
    <subcellularLocation>
        <location evidence="1">Cell membrane</location>
        <topology evidence="1">Multi-pass membrane protein</topology>
    </subcellularLocation>
</comment>
<organism evidence="10 11">
    <name type="scientific">Niallia circulans</name>
    <name type="common">Bacillus circulans</name>
    <dbReference type="NCBI Taxonomy" id="1397"/>
    <lineage>
        <taxon>Bacteria</taxon>
        <taxon>Bacillati</taxon>
        <taxon>Bacillota</taxon>
        <taxon>Bacilli</taxon>
        <taxon>Bacillales</taxon>
        <taxon>Bacillaceae</taxon>
        <taxon>Niallia</taxon>
    </lineage>
</organism>
<feature type="transmembrane region" description="Helical" evidence="8">
    <location>
        <begin position="150"/>
        <end position="169"/>
    </location>
</feature>
<reference evidence="10 11" key="1">
    <citation type="submission" date="2015-05" db="EMBL/GenBank/DDBJ databases">
        <title>Whole genome sequence and identification of bacterial endophytes from Costus igneus.</title>
        <authorList>
            <person name="Lee Y.P."/>
            <person name="Gan H.M."/>
            <person name="Eng W."/>
            <person name="Wheatley M.S."/>
            <person name="Caraballo A."/>
            <person name="Polter S."/>
            <person name="Savka M.A."/>
            <person name="Hudson A.O."/>
        </authorList>
    </citation>
    <scope>NUCLEOTIDE SEQUENCE [LARGE SCALE GENOMIC DNA]</scope>
    <source>
        <strain evidence="10 11">RIT379</strain>
    </source>
</reference>
<dbReference type="InterPro" id="IPR047817">
    <property type="entry name" value="ABC2_TM_bact-type"/>
</dbReference>
<dbReference type="RefSeq" id="WP_047940810.1">
    <property type="nucleotide sequence ID" value="NZ_LDPH01000003.1"/>
</dbReference>
<accession>A0A0J1INF4</accession>
<keyword evidence="6 8" id="KW-1133">Transmembrane helix</keyword>
<dbReference type="InterPro" id="IPR051449">
    <property type="entry name" value="ABC-2_transporter_component"/>
</dbReference>
<protein>
    <submittedName>
        <fullName evidence="10">ABC transporter permease</fullName>
    </submittedName>
</protein>
<dbReference type="InterPro" id="IPR013525">
    <property type="entry name" value="ABC2_TM"/>
</dbReference>
<keyword evidence="11" id="KW-1185">Reference proteome</keyword>
<dbReference type="Pfam" id="PF12698">
    <property type="entry name" value="ABC2_membrane_3"/>
    <property type="match status" value="1"/>
</dbReference>
<evidence type="ECO:0000259" key="9">
    <source>
        <dbReference type="PROSITE" id="PS51012"/>
    </source>
</evidence>
<comment type="caution">
    <text evidence="10">The sequence shown here is derived from an EMBL/GenBank/DDBJ whole genome shotgun (WGS) entry which is preliminary data.</text>
</comment>
<dbReference type="PATRIC" id="fig|1397.4.peg.3072"/>
<evidence type="ECO:0000313" key="10">
    <source>
        <dbReference type="EMBL" id="KLV27491.1"/>
    </source>
</evidence>
<dbReference type="GO" id="GO:0140359">
    <property type="term" value="F:ABC-type transporter activity"/>
    <property type="evidence" value="ECO:0007669"/>
    <property type="project" value="InterPro"/>
</dbReference>
<dbReference type="PANTHER" id="PTHR30294:SF38">
    <property type="entry name" value="TRANSPORT PERMEASE PROTEIN"/>
    <property type="match status" value="1"/>
</dbReference>
<dbReference type="PROSITE" id="PS51012">
    <property type="entry name" value="ABC_TM2"/>
    <property type="match status" value="1"/>
</dbReference>
<evidence type="ECO:0000256" key="4">
    <source>
        <dbReference type="ARBA" id="ARBA00022475"/>
    </source>
</evidence>
<evidence type="ECO:0000256" key="7">
    <source>
        <dbReference type="ARBA" id="ARBA00023136"/>
    </source>
</evidence>
<dbReference type="EMBL" id="LDPH01000003">
    <property type="protein sequence ID" value="KLV27491.1"/>
    <property type="molecule type" value="Genomic_DNA"/>
</dbReference>
<feature type="domain" description="ABC transmembrane type-2" evidence="9">
    <location>
        <begin position="97"/>
        <end position="337"/>
    </location>
</feature>
<name>A0A0J1INF4_NIACI</name>